<keyword evidence="4" id="KW-1185">Reference proteome</keyword>
<evidence type="ECO:0000313" key="4">
    <source>
        <dbReference type="Proteomes" id="UP000476055"/>
    </source>
</evidence>
<feature type="region of interest" description="Disordered" evidence="1">
    <location>
        <begin position="45"/>
        <end position="89"/>
    </location>
</feature>
<dbReference type="InterPro" id="IPR025648">
    <property type="entry name" value="DUF4358"/>
</dbReference>
<comment type="caution">
    <text evidence="3">The sequence shown here is derived from an EMBL/GenBank/DDBJ whole genome shotgun (WGS) entry which is preliminary data.</text>
</comment>
<feature type="compositionally biased region" description="Polar residues" evidence="1">
    <location>
        <begin position="65"/>
        <end position="84"/>
    </location>
</feature>
<name>A0A6L5YJF9_9FIRM</name>
<dbReference type="EMBL" id="VUMU01000007">
    <property type="protein sequence ID" value="MST58060.1"/>
    <property type="molecule type" value="Genomic_DNA"/>
</dbReference>
<feature type="signal peptide" evidence="2">
    <location>
        <begin position="1"/>
        <end position="38"/>
    </location>
</feature>
<reference evidence="3 4" key="1">
    <citation type="submission" date="2019-08" db="EMBL/GenBank/DDBJ databases">
        <title>In-depth cultivation of the pig gut microbiome towards novel bacterial diversity and tailored functional studies.</title>
        <authorList>
            <person name="Wylensek D."/>
            <person name="Hitch T.C.A."/>
            <person name="Clavel T."/>
        </authorList>
    </citation>
    <scope>NUCLEOTIDE SEQUENCE [LARGE SCALE GENOMIC DNA]</scope>
    <source>
        <strain evidence="3 4">WCA3-601-WT-6H</strain>
    </source>
</reference>
<keyword evidence="2" id="KW-0732">Signal</keyword>
<protein>
    <submittedName>
        <fullName evidence="3">DUF4358 domain-containing protein</fullName>
    </submittedName>
</protein>
<evidence type="ECO:0000313" key="3">
    <source>
        <dbReference type="EMBL" id="MST58060.1"/>
    </source>
</evidence>
<organism evidence="3 4">
    <name type="scientific">Waltera intestinalis</name>
    <dbReference type="NCBI Taxonomy" id="2606635"/>
    <lineage>
        <taxon>Bacteria</taxon>
        <taxon>Bacillati</taxon>
        <taxon>Bacillota</taxon>
        <taxon>Clostridia</taxon>
        <taxon>Lachnospirales</taxon>
        <taxon>Lachnospiraceae</taxon>
        <taxon>Waltera</taxon>
    </lineage>
</organism>
<accession>A0A6L5YJF9</accession>
<dbReference type="Proteomes" id="UP000476055">
    <property type="component" value="Unassembled WGS sequence"/>
</dbReference>
<dbReference type="Pfam" id="PF14270">
    <property type="entry name" value="DUF4358"/>
    <property type="match status" value="1"/>
</dbReference>
<feature type="compositionally biased region" description="Polar residues" evidence="1">
    <location>
        <begin position="45"/>
        <end position="58"/>
    </location>
</feature>
<sequence>MGDITTINMGISHRNEERIMKKKLACMLLMGTLALSMAACGNGQDKNTGAATENSVESTEGAAESTGTSVESTEAGNAGTQQENGDVASALQSAKKAVTDALGDDYWPDSEIPEEMLNETYGVSADLYDAYLGECPMISVNVDTLLIIHAKDGKVEDVENALNAYRDSLVNDTMQYPMNLGKIQASRVERIGDYVCFVQLGADISSVEEQGDEAVITYCQEQNELALESIRQTLE</sequence>
<evidence type="ECO:0000256" key="1">
    <source>
        <dbReference type="SAM" id="MobiDB-lite"/>
    </source>
</evidence>
<gene>
    <name evidence="3" type="ORF">FYJ59_07365</name>
</gene>
<dbReference type="AlphaFoldDB" id="A0A6L5YJF9"/>
<evidence type="ECO:0000256" key="2">
    <source>
        <dbReference type="SAM" id="SignalP"/>
    </source>
</evidence>
<proteinExistence type="predicted"/>
<feature type="chain" id="PRO_5038688000" evidence="2">
    <location>
        <begin position="39"/>
        <end position="235"/>
    </location>
</feature>